<dbReference type="PANTHER" id="PTHR30118">
    <property type="entry name" value="HTH-TYPE TRANSCRIPTIONAL REGULATOR LEUO-RELATED"/>
    <property type="match status" value="1"/>
</dbReference>
<dbReference type="InterPro" id="IPR005119">
    <property type="entry name" value="LysR_subst-bd"/>
</dbReference>
<dbReference type="Proteomes" id="UP000319722">
    <property type="component" value="Unassembled WGS sequence"/>
</dbReference>
<dbReference type="SUPFAM" id="SSF46785">
    <property type="entry name" value="Winged helix' DNA-binding domain"/>
    <property type="match status" value="1"/>
</dbReference>
<evidence type="ECO:0000256" key="4">
    <source>
        <dbReference type="ARBA" id="ARBA00023163"/>
    </source>
</evidence>
<organism evidence="6 7">
    <name type="scientific">Variovorax beijingensis</name>
    <dbReference type="NCBI Taxonomy" id="2496117"/>
    <lineage>
        <taxon>Bacteria</taxon>
        <taxon>Pseudomonadati</taxon>
        <taxon>Pseudomonadota</taxon>
        <taxon>Betaproteobacteria</taxon>
        <taxon>Burkholderiales</taxon>
        <taxon>Comamonadaceae</taxon>
        <taxon>Variovorax</taxon>
    </lineage>
</organism>
<proteinExistence type="inferred from homology"/>
<feature type="domain" description="HTH lysR-type" evidence="5">
    <location>
        <begin position="32"/>
        <end position="89"/>
    </location>
</feature>
<dbReference type="Pfam" id="PF00126">
    <property type="entry name" value="HTH_1"/>
    <property type="match status" value="1"/>
</dbReference>
<dbReference type="GO" id="GO:0003700">
    <property type="term" value="F:DNA-binding transcription factor activity"/>
    <property type="evidence" value="ECO:0007669"/>
    <property type="project" value="InterPro"/>
</dbReference>
<evidence type="ECO:0000313" key="7">
    <source>
        <dbReference type="Proteomes" id="UP000319722"/>
    </source>
</evidence>
<evidence type="ECO:0000259" key="5">
    <source>
        <dbReference type="PROSITE" id="PS50931"/>
    </source>
</evidence>
<dbReference type="CDD" id="cd08464">
    <property type="entry name" value="PBP2_DntR_like_2"/>
    <property type="match status" value="1"/>
</dbReference>
<keyword evidence="3" id="KW-0238">DNA-binding</keyword>
<accession>A0A561C831</accession>
<evidence type="ECO:0000256" key="1">
    <source>
        <dbReference type="ARBA" id="ARBA00009437"/>
    </source>
</evidence>
<dbReference type="InterPro" id="IPR050389">
    <property type="entry name" value="LysR-type_TF"/>
</dbReference>
<evidence type="ECO:0000256" key="3">
    <source>
        <dbReference type="ARBA" id="ARBA00023125"/>
    </source>
</evidence>
<reference evidence="6 7" key="1">
    <citation type="submission" date="2019-06" db="EMBL/GenBank/DDBJ databases">
        <title>Sorghum-associated microbial communities from plants grown in Nebraska, USA.</title>
        <authorList>
            <person name="Schachtman D."/>
        </authorList>
    </citation>
    <scope>NUCLEOTIDE SEQUENCE [LARGE SCALE GENOMIC DNA]</scope>
    <source>
        <strain evidence="6 7">T529</strain>
    </source>
</reference>
<gene>
    <name evidence="6" type="ORF">FB547_103154</name>
</gene>
<protein>
    <submittedName>
        <fullName evidence="6">LysR family transcriptional regulator</fullName>
    </submittedName>
</protein>
<dbReference type="GO" id="GO:0003677">
    <property type="term" value="F:DNA binding"/>
    <property type="evidence" value="ECO:0007669"/>
    <property type="project" value="UniProtKB-KW"/>
</dbReference>
<dbReference type="PRINTS" id="PR00039">
    <property type="entry name" value="HTHLYSR"/>
</dbReference>
<keyword evidence="4" id="KW-0804">Transcription</keyword>
<dbReference type="Pfam" id="PF03466">
    <property type="entry name" value="LysR_substrate"/>
    <property type="match status" value="1"/>
</dbReference>
<comment type="caution">
    <text evidence="6">The sequence shown here is derived from an EMBL/GenBank/DDBJ whole genome shotgun (WGS) entry which is preliminary data.</text>
</comment>
<dbReference type="PANTHER" id="PTHR30118:SF15">
    <property type="entry name" value="TRANSCRIPTIONAL REGULATORY PROTEIN"/>
    <property type="match status" value="1"/>
</dbReference>
<dbReference type="InterPro" id="IPR000847">
    <property type="entry name" value="LysR_HTH_N"/>
</dbReference>
<dbReference type="Gene3D" id="1.10.10.10">
    <property type="entry name" value="Winged helix-like DNA-binding domain superfamily/Winged helix DNA-binding domain"/>
    <property type="match status" value="1"/>
</dbReference>
<dbReference type="Gene3D" id="3.40.190.10">
    <property type="entry name" value="Periplasmic binding protein-like II"/>
    <property type="match status" value="2"/>
</dbReference>
<dbReference type="PROSITE" id="PS50931">
    <property type="entry name" value="HTH_LYSR"/>
    <property type="match status" value="1"/>
</dbReference>
<dbReference type="SUPFAM" id="SSF53850">
    <property type="entry name" value="Periplasmic binding protein-like II"/>
    <property type="match status" value="1"/>
</dbReference>
<evidence type="ECO:0000313" key="6">
    <source>
        <dbReference type="EMBL" id="TWD87177.1"/>
    </source>
</evidence>
<dbReference type="InterPro" id="IPR036388">
    <property type="entry name" value="WH-like_DNA-bd_sf"/>
</dbReference>
<name>A0A561C831_9BURK</name>
<comment type="similarity">
    <text evidence="1">Belongs to the LysR transcriptional regulatory family.</text>
</comment>
<dbReference type="EMBL" id="VIVL01000003">
    <property type="protein sequence ID" value="TWD87177.1"/>
    <property type="molecule type" value="Genomic_DNA"/>
</dbReference>
<dbReference type="AlphaFoldDB" id="A0A561C831"/>
<dbReference type="InterPro" id="IPR036390">
    <property type="entry name" value="WH_DNA-bd_sf"/>
</dbReference>
<evidence type="ECO:0000256" key="2">
    <source>
        <dbReference type="ARBA" id="ARBA00023015"/>
    </source>
</evidence>
<sequence length="331" mass="36283">MFCKDFSVGIAGLSFQSFGIMNNINQSDFRRLDLNLLLVFHALLQERSVTRAANRLFLGQPALSGALKRLRAAFGDELFVRTSHGMTPTPRAIELSRAIEPLLLSLQQALHSKPAFDPATAERVFRIGLSDALEIALMPPLMQRLSAEAPGIRLIARAADRTTARDLLDAAEIELALGVFTECAAWHRQRALFDWNFVCVYNPALVKARGKHLTLKEYLSHPHLLTSFGADLSGLVDELLQRKGLTRRVVFSSRNFATSPFIVRQMAAITTVPTFAAGSWRDALGLAVSPLPFDSPGYAVSAMWPSVHDADPGLQWLIGLLTGTFGGKAFA</sequence>
<keyword evidence="2" id="KW-0805">Transcription regulation</keyword>